<evidence type="ECO:0000313" key="7">
    <source>
        <dbReference type="EMBL" id="PJJ80475.1"/>
    </source>
</evidence>
<evidence type="ECO:0000256" key="1">
    <source>
        <dbReference type="ARBA" id="ARBA00006964"/>
    </source>
</evidence>
<gene>
    <name evidence="7" type="ORF">CLV57_3626</name>
</gene>
<feature type="binding site" evidence="6">
    <location>
        <position position="331"/>
    </location>
    <ligand>
        <name>a divalent metal cation</name>
        <dbReference type="ChEBI" id="CHEBI:60240"/>
        <label>1</label>
    </ligand>
</feature>
<dbReference type="EMBL" id="PGFJ01000002">
    <property type="protein sequence ID" value="PJJ80475.1"/>
    <property type="molecule type" value="Genomic_DNA"/>
</dbReference>
<dbReference type="GO" id="GO:0005737">
    <property type="term" value="C:cytoplasm"/>
    <property type="evidence" value="ECO:0007669"/>
    <property type="project" value="TreeGrafter"/>
</dbReference>
<dbReference type="Gene3D" id="3.30.70.120">
    <property type="match status" value="1"/>
</dbReference>
<dbReference type="SUPFAM" id="SSF102705">
    <property type="entry name" value="NIF3 (NGG1p interacting factor 3)-like"/>
    <property type="match status" value="1"/>
</dbReference>
<proteinExistence type="inferred from homology"/>
<dbReference type="RefSeq" id="WP_100342753.1">
    <property type="nucleotide sequence ID" value="NZ_PGFJ01000002.1"/>
</dbReference>
<dbReference type="PANTHER" id="PTHR13799:SF14">
    <property type="entry name" value="GTP CYCLOHYDROLASE 1 TYPE 2 HOMOLOG"/>
    <property type="match status" value="1"/>
</dbReference>
<dbReference type="NCBIfam" id="TIGR00486">
    <property type="entry name" value="YbgI_SA1388"/>
    <property type="match status" value="1"/>
</dbReference>
<dbReference type="OrthoDB" id="9792792at2"/>
<name>A0A2H9VQ86_9SPHI</name>
<evidence type="ECO:0000256" key="6">
    <source>
        <dbReference type="PIRSR" id="PIRSR602678-1"/>
    </source>
</evidence>
<feature type="binding site" evidence="6">
    <location>
        <position position="327"/>
    </location>
    <ligand>
        <name>a divalent metal cation</name>
        <dbReference type="ChEBI" id="CHEBI:60240"/>
        <label>1</label>
    </ligand>
</feature>
<dbReference type="InterPro" id="IPR036069">
    <property type="entry name" value="DUF34/NIF3_sf"/>
</dbReference>
<reference evidence="7 8" key="1">
    <citation type="submission" date="2017-11" db="EMBL/GenBank/DDBJ databases">
        <title>Genomic Encyclopedia of Archaeal and Bacterial Type Strains, Phase II (KMG-II): From Individual Species to Whole Genera.</title>
        <authorList>
            <person name="Goeker M."/>
        </authorList>
    </citation>
    <scope>NUCLEOTIDE SEQUENCE [LARGE SCALE GENOMIC DNA]</scope>
    <source>
        <strain evidence="7 8">DSM 28175</strain>
    </source>
</reference>
<comment type="caution">
    <text evidence="7">The sequence shown here is derived from an EMBL/GenBank/DDBJ whole genome shotgun (WGS) entry which is preliminary data.</text>
</comment>
<dbReference type="PIRSF" id="PIRSF037489">
    <property type="entry name" value="UCP037489_NIF3_YqfO"/>
    <property type="match status" value="1"/>
</dbReference>
<evidence type="ECO:0000256" key="3">
    <source>
        <dbReference type="ARBA" id="ARBA00022112"/>
    </source>
</evidence>
<evidence type="ECO:0000256" key="5">
    <source>
        <dbReference type="PIRNR" id="PIRNR037489"/>
    </source>
</evidence>
<dbReference type="InterPro" id="IPR002678">
    <property type="entry name" value="DUF34/NIF3"/>
</dbReference>
<comment type="similarity">
    <text evidence="1 5">Belongs to the GTP cyclohydrolase I type 2/NIF3 family.</text>
</comment>
<dbReference type="Gene3D" id="3.40.1390.30">
    <property type="entry name" value="NIF3 (NGG1p interacting factor 3)-like"/>
    <property type="match status" value="1"/>
</dbReference>
<dbReference type="Proteomes" id="UP000242687">
    <property type="component" value="Unassembled WGS sequence"/>
</dbReference>
<organism evidence="7 8">
    <name type="scientific">Mucilaginibacter auburnensis</name>
    <dbReference type="NCBI Taxonomy" id="1457233"/>
    <lineage>
        <taxon>Bacteria</taxon>
        <taxon>Pseudomonadati</taxon>
        <taxon>Bacteroidota</taxon>
        <taxon>Sphingobacteriia</taxon>
        <taxon>Sphingobacteriales</taxon>
        <taxon>Sphingobacteriaceae</taxon>
        <taxon>Mucilaginibacter</taxon>
    </lineage>
</organism>
<feature type="binding site" evidence="6">
    <location>
        <position position="65"/>
    </location>
    <ligand>
        <name>a divalent metal cation</name>
        <dbReference type="ChEBI" id="CHEBI:60240"/>
        <label>1</label>
    </ligand>
</feature>
<evidence type="ECO:0000313" key="8">
    <source>
        <dbReference type="Proteomes" id="UP000242687"/>
    </source>
</evidence>
<feature type="binding site" evidence="6">
    <location>
        <position position="103"/>
    </location>
    <ligand>
        <name>a divalent metal cation</name>
        <dbReference type="ChEBI" id="CHEBI:60240"/>
        <label>1</label>
    </ligand>
</feature>
<dbReference type="PANTHER" id="PTHR13799">
    <property type="entry name" value="NGG1 INTERACTING FACTOR 3"/>
    <property type="match status" value="1"/>
</dbReference>
<dbReference type="FunFam" id="3.40.1390.30:FF:000001">
    <property type="entry name" value="GTP cyclohydrolase 1 type 2"/>
    <property type="match status" value="1"/>
</dbReference>
<dbReference type="InterPro" id="IPR017221">
    <property type="entry name" value="DUF34/NIF3_bac"/>
</dbReference>
<sequence length="365" mass="40385">MKLAQLTAYLESLAPLSYQEDYDNAGLIVGNPDMEIHQALISLDCIEAVVDEAIATGCQLIISHHPIVFKGLKKFNGKTYVERVVEKAIRNNIAIYAIHTNLDNIDTGVNARICQTLGLQNCRVLAPKQGLLKKLVAYVPNSHAEQVRNALFHAGAGNIGNYSECSFSSAGSGTFKGGDDTTPYVGEPGERHTESEVKIETIYPVNLESKILMALVLAHPYEEVAYDLYNLTNQHQQVGSGMIGELEIPMDEEQFLSMVKDKLNAQVIRHTELRYKTVKKVAVCGGAGGFLLKQAVAAGADFFVTADYKYHEFFDAEGKIVIADVGHFESEQFTQQLLCEIIQKKFSNFAVRLTEINTNPVKYYI</sequence>
<dbReference type="GO" id="GO:0046872">
    <property type="term" value="F:metal ion binding"/>
    <property type="evidence" value="ECO:0007669"/>
    <property type="project" value="UniProtKB-UniRule"/>
</dbReference>
<dbReference type="Pfam" id="PF01784">
    <property type="entry name" value="DUF34_NIF3"/>
    <property type="match status" value="1"/>
</dbReference>
<dbReference type="InterPro" id="IPR015867">
    <property type="entry name" value="N-reg_PII/ATP_PRibTrfase_C"/>
</dbReference>
<evidence type="ECO:0000256" key="4">
    <source>
        <dbReference type="ARBA" id="ARBA00022723"/>
    </source>
</evidence>
<evidence type="ECO:0000256" key="2">
    <source>
        <dbReference type="ARBA" id="ARBA00011643"/>
    </source>
</evidence>
<keyword evidence="4 5" id="KW-0479">Metal-binding</keyword>
<protein>
    <recommendedName>
        <fullName evidence="3 5">GTP cyclohydrolase 1 type 2 homolog</fullName>
    </recommendedName>
</protein>
<comment type="subunit">
    <text evidence="2">Homohexamer.</text>
</comment>
<feature type="binding site" evidence="6">
    <location>
        <position position="64"/>
    </location>
    <ligand>
        <name>a divalent metal cation</name>
        <dbReference type="ChEBI" id="CHEBI:60240"/>
        <label>2</label>
    </ligand>
</feature>
<accession>A0A2H9VQ86</accession>
<dbReference type="FunFam" id="3.30.70.120:FF:000006">
    <property type="entry name" value="GTP cyclohydrolase 1 type 2 homolog"/>
    <property type="match status" value="1"/>
</dbReference>
<dbReference type="AlphaFoldDB" id="A0A2H9VQ86"/>
<keyword evidence="8" id="KW-1185">Reference proteome</keyword>